<sequence length="376" mass="42420">MEANRDEALKCRDLAAKYLREGKFAMCIKYCDKSVRLAGGAELSGVADLRARAQRGASQPDAGAAAPRQPRSTPTQRRASTGSAPSEAKADHTPQQAEAVRQILRLKNRGHYEVLGVSKSAGDDEIKKAYRKLALKFHPDKNRAPMADEAFKCVGLAYAVLSDGEKRASYDRYGDEDAAPQQQQRRRGGGGGFHDDDISPEDIFNMFFGVDPGRGRRQAGPARAYPQARRQPPPNQAQQLLQLLPLLLLFALSFFSYPNQYAESPFSLERKGKYTVERFTKSRGVTRDIRYWVGDGFSAKYARDPYSLARIDQSVESEFETNLRYGCYNQKEQQRRLVYQARLKRTRQQRDEALSRANDFKLDSCIQLEEVFGVRT</sequence>
<dbReference type="eggNOG" id="KOG0714">
    <property type="taxonomic scope" value="Eukaryota"/>
</dbReference>
<evidence type="ECO:0000256" key="6">
    <source>
        <dbReference type="SAM" id="MobiDB-lite"/>
    </source>
</evidence>
<organism evidence="9">
    <name type="scientific">Aureococcus anophagefferens</name>
    <name type="common">Harmful bloom alga</name>
    <dbReference type="NCBI Taxonomy" id="44056"/>
    <lineage>
        <taxon>Eukaryota</taxon>
        <taxon>Sar</taxon>
        <taxon>Stramenopiles</taxon>
        <taxon>Ochrophyta</taxon>
        <taxon>Pelagophyceae</taxon>
        <taxon>Pelagomonadales</taxon>
        <taxon>Pelagomonadaceae</taxon>
        <taxon>Aureococcus</taxon>
    </lineage>
</organism>
<comment type="subcellular location">
    <subcellularLocation>
        <location evidence="1">Endoplasmic reticulum membrane</location>
        <topology evidence="1">Single-pass membrane protein</topology>
    </subcellularLocation>
</comment>
<evidence type="ECO:0000256" key="4">
    <source>
        <dbReference type="ARBA" id="ARBA00022989"/>
    </source>
</evidence>
<evidence type="ECO:0000256" key="5">
    <source>
        <dbReference type="ARBA" id="ARBA00023136"/>
    </source>
</evidence>
<accession>F0YIU4</accession>
<dbReference type="RefSeq" id="XP_009040349.1">
    <property type="nucleotide sequence ID" value="XM_009042101.1"/>
</dbReference>
<keyword evidence="4" id="KW-1133">Transmembrane helix</keyword>
<dbReference type="GO" id="GO:0030544">
    <property type="term" value="F:Hsp70 protein binding"/>
    <property type="evidence" value="ECO:0007669"/>
    <property type="project" value="TreeGrafter"/>
</dbReference>
<dbReference type="PROSITE" id="PS50076">
    <property type="entry name" value="DNAJ_2"/>
    <property type="match status" value="1"/>
</dbReference>
<dbReference type="InParanoid" id="F0YIU4"/>
<gene>
    <name evidence="8" type="ORF">AURANDRAFT_54950</name>
</gene>
<keyword evidence="9" id="KW-1185">Reference proteome</keyword>
<dbReference type="InterPro" id="IPR018253">
    <property type="entry name" value="DnaJ_domain_CS"/>
</dbReference>
<dbReference type="InterPro" id="IPR051100">
    <property type="entry name" value="DnaJ_subfamily_B/C"/>
</dbReference>
<dbReference type="Gene3D" id="1.10.287.110">
    <property type="entry name" value="DnaJ domain"/>
    <property type="match status" value="1"/>
</dbReference>
<dbReference type="GO" id="GO:0005789">
    <property type="term" value="C:endoplasmic reticulum membrane"/>
    <property type="evidence" value="ECO:0007669"/>
    <property type="project" value="UniProtKB-SubCell"/>
</dbReference>
<dbReference type="GeneID" id="20222451"/>
<dbReference type="AlphaFoldDB" id="F0YIU4"/>
<dbReference type="InterPro" id="IPR001623">
    <property type="entry name" value="DnaJ_domain"/>
</dbReference>
<evidence type="ECO:0000259" key="7">
    <source>
        <dbReference type="PROSITE" id="PS50076"/>
    </source>
</evidence>
<feature type="compositionally biased region" description="Low complexity" evidence="6">
    <location>
        <begin position="67"/>
        <end position="78"/>
    </location>
</feature>
<feature type="domain" description="J" evidence="7">
    <location>
        <begin position="110"/>
        <end position="174"/>
    </location>
</feature>
<dbReference type="PROSITE" id="PS00636">
    <property type="entry name" value="DNAJ_1"/>
    <property type="match status" value="1"/>
</dbReference>
<dbReference type="GO" id="GO:0071218">
    <property type="term" value="P:cellular response to misfolded protein"/>
    <property type="evidence" value="ECO:0007669"/>
    <property type="project" value="TreeGrafter"/>
</dbReference>
<dbReference type="PANTHER" id="PTHR43908">
    <property type="entry name" value="AT29763P-RELATED"/>
    <property type="match status" value="1"/>
</dbReference>
<dbReference type="CDD" id="cd06257">
    <property type="entry name" value="DnaJ"/>
    <property type="match status" value="1"/>
</dbReference>
<evidence type="ECO:0000313" key="8">
    <source>
        <dbReference type="EMBL" id="EGB04997.1"/>
    </source>
</evidence>
<dbReference type="PRINTS" id="PR00625">
    <property type="entry name" value="JDOMAIN"/>
</dbReference>
<dbReference type="KEGG" id="aaf:AURANDRAFT_54950"/>
<dbReference type="Pfam" id="PF00226">
    <property type="entry name" value="DnaJ"/>
    <property type="match status" value="1"/>
</dbReference>
<dbReference type="SMART" id="SM00271">
    <property type="entry name" value="DnaJ"/>
    <property type="match status" value="1"/>
</dbReference>
<dbReference type="Proteomes" id="UP000002729">
    <property type="component" value="Unassembled WGS sequence"/>
</dbReference>
<evidence type="ECO:0000256" key="1">
    <source>
        <dbReference type="ARBA" id="ARBA00004389"/>
    </source>
</evidence>
<reference evidence="8 9" key="1">
    <citation type="journal article" date="2011" name="Proc. Natl. Acad. Sci. U.S.A.">
        <title>Niche of harmful alga Aureococcus anophagefferens revealed through ecogenomics.</title>
        <authorList>
            <person name="Gobler C.J."/>
            <person name="Berry D.L."/>
            <person name="Dyhrman S.T."/>
            <person name="Wilhelm S.W."/>
            <person name="Salamov A."/>
            <person name="Lobanov A.V."/>
            <person name="Zhang Y."/>
            <person name="Collier J.L."/>
            <person name="Wurch L.L."/>
            <person name="Kustka A.B."/>
            <person name="Dill B.D."/>
            <person name="Shah M."/>
            <person name="VerBerkmoes N.C."/>
            <person name="Kuo A."/>
            <person name="Terry A."/>
            <person name="Pangilinan J."/>
            <person name="Lindquist E.A."/>
            <person name="Lucas S."/>
            <person name="Paulsen I.T."/>
            <person name="Hattenrath-Lehmann T.K."/>
            <person name="Talmage S.C."/>
            <person name="Walker E.A."/>
            <person name="Koch F."/>
            <person name="Burson A.M."/>
            <person name="Marcoval M.A."/>
            <person name="Tang Y.Z."/>
            <person name="Lecleir G.R."/>
            <person name="Coyne K.J."/>
            <person name="Berg G.M."/>
            <person name="Bertrand E.M."/>
            <person name="Saito M.A."/>
            <person name="Gladyshev V.N."/>
            <person name="Grigoriev I.V."/>
        </authorList>
    </citation>
    <scope>NUCLEOTIDE SEQUENCE [LARGE SCALE GENOMIC DNA]</scope>
    <source>
        <strain evidence="9">CCMP 1984</strain>
    </source>
</reference>
<feature type="region of interest" description="Disordered" evidence="6">
    <location>
        <begin position="52"/>
        <end position="96"/>
    </location>
</feature>
<dbReference type="SUPFAM" id="SSF46565">
    <property type="entry name" value="Chaperone J-domain"/>
    <property type="match status" value="1"/>
</dbReference>
<keyword evidence="5" id="KW-0472">Membrane</keyword>
<evidence type="ECO:0000256" key="3">
    <source>
        <dbReference type="ARBA" id="ARBA00022824"/>
    </source>
</evidence>
<dbReference type="EMBL" id="GL833145">
    <property type="protein sequence ID" value="EGB04997.1"/>
    <property type="molecule type" value="Genomic_DNA"/>
</dbReference>
<feature type="region of interest" description="Disordered" evidence="6">
    <location>
        <begin position="172"/>
        <end position="198"/>
    </location>
</feature>
<dbReference type="OrthoDB" id="10250354at2759"/>
<dbReference type="FunCoup" id="F0YIU4">
    <property type="interactions" value="139"/>
</dbReference>
<keyword evidence="3" id="KW-0256">Endoplasmic reticulum</keyword>
<protein>
    <recommendedName>
        <fullName evidence="7">J domain-containing protein</fullName>
    </recommendedName>
</protein>
<dbReference type="PANTHER" id="PTHR43908:SF3">
    <property type="entry name" value="AT29763P-RELATED"/>
    <property type="match status" value="1"/>
</dbReference>
<keyword evidence="2" id="KW-0812">Transmembrane</keyword>
<feature type="region of interest" description="Disordered" evidence="6">
    <location>
        <begin position="214"/>
        <end position="233"/>
    </location>
</feature>
<proteinExistence type="predicted"/>
<evidence type="ECO:0000313" key="9">
    <source>
        <dbReference type="Proteomes" id="UP000002729"/>
    </source>
</evidence>
<feature type="compositionally biased region" description="Low complexity" evidence="6">
    <location>
        <begin position="218"/>
        <end position="233"/>
    </location>
</feature>
<dbReference type="OMA" id="ARSREHN"/>
<dbReference type="InterPro" id="IPR036869">
    <property type="entry name" value="J_dom_sf"/>
</dbReference>
<dbReference type="Pfam" id="PF09320">
    <property type="entry name" value="DUF1977"/>
    <property type="match status" value="1"/>
</dbReference>
<evidence type="ECO:0000256" key="2">
    <source>
        <dbReference type="ARBA" id="ARBA00022692"/>
    </source>
</evidence>
<dbReference type="InterPro" id="IPR015399">
    <property type="entry name" value="DUF1977_DnaJ-like"/>
</dbReference>
<name>F0YIU4_AURAN</name>